<gene>
    <name evidence="7 8" type="primary">murI</name>
    <name evidence="8" type="ORF">EUBHAL_02233</name>
</gene>
<evidence type="ECO:0000256" key="6">
    <source>
        <dbReference type="ARBA" id="ARBA00023316"/>
    </source>
</evidence>
<dbReference type="InterPro" id="IPR001920">
    <property type="entry name" value="Asp/Glu_race"/>
</dbReference>
<feature type="binding site" evidence="7">
    <location>
        <begin position="59"/>
        <end position="60"/>
    </location>
    <ligand>
        <name>substrate</name>
    </ligand>
</feature>
<evidence type="ECO:0000313" key="8">
    <source>
        <dbReference type="EMBL" id="EEG35896.1"/>
    </source>
</evidence>
<dbReference type="AlphaFoldDB" id="C0EXU1"/>
<dbReference type="HAMAP" id="MF_00258">
    <property type="entry name" value="Glu_racemase"/>
    <property type="match status" value="1"/>
</dbReference>
<name>C0EXU1_9FIRM</name>
<feature type="active site" description="Proton donor/acceptor" evidence="7">
    <location>
        <position position="91"/>
    </location>
</feature>
<keyword evidence="6 7" id="KW-0961">Cell wall biogenesis/degradation</keyword>
<dbReference type="FunFam" id="3.40.50.1860:FF:000001">
    <property type="entry name" value="Glutamate racemase"/>
    <property type="match status" value="1"/>
</dbReference>
<reference evidence="8 9" key="2">
    <citation type="submission" date="2009-02" db="EMBL/GenBank/DDBJ databases">
        <title>Draft genome sequence of Eubacterium hallii (DSM 3353).</title>
        <authorList>
            <person name="Sudarsanam P."/>
            <person name="Ley R."/>
            <person name="Guruge J."/>
            <person name="Turnbaugh P.J."/>
            <person name="Mahowald M."/>
            <person name="Liep D."/>
            <person name="Gordon J."/>
        </authorList>
    </citation>
    <scope>NUCLEOTIDE SEQUENCE [LARGE SCALE GENOMIC DNA]</scope>
    <source>
        <strain evidence="8 9">DSM 3353</strain>
    </source>
</reference>
<comment type="function">
    <text evidence="7">Provides the (R)-glutamate required for cell wall biosynthesis.</text>
</comment>
<dbReference type="SUPFAM" id="SSF53681">
    <property type="entry name" value="Aspartate/glutamate racemase"/>
    <property type="match status" value="2"/>
</dbReference>
<dbReference type="InterPro" id="IPR015942">
    <property type="entry name" value="Asp/Glu/hydantoin_racemase"/>
</dbReference>
<accession>C0EXU1</accession>
<dbReference type="NCBIfam" id="TIGR00067">
    <property type="entry name" value="glut_race"/>
    <property type="match status" value="1"/>
</dbReference>
<dbReference type="GO" id="GO:0008881">
    <property type="term" value="F:glutamate racemase activity"/>
    <property type="evidence" value="ECO:0007669"/>
    <property type="project" value="UniProtKB-UniRule"/>
</dbReference>
<dbReference type="Pfam" id="PF01177">
    <property type="entry name" value="Asp_Glu_race"/>
    <property type="match status" value="1"/>
</dbReference>
<dbReference type="PROSITE" id="PS00924">
    <property type="entry name" value="ASP_GLU_RACEMASE_2"/>
    <property type="match status" value="1"/>
</dbReference>
<comment type="caution">
    <text evidence="8">The sequence shown here is derived from an EMBL/GenBank/DDBJ whole genome shotgun (WGS) entry which is preliminary data.</text>
</comment>
<dbReference type="EMBL" id="ACEP01000100">
    <property type="protein sequence ID" value="EEG35896.1"/>
    <property type="molecule type" value="Genomic_DNA"/>
</dbReference>
<comment type="catalytic activity">
    <reaction evidence="1 7">
        <text>L-glutamate = D-glutamate</text>
        <dbReference type="Rhea" id="RHEA:12813"/>
        <dbReference type="ChEBI" id="CHEBI:29985"/>
        <dbReference type="ChEBI" id="CHEBI:29986"/>
        <dbReference type="EC" id="5.1.1.3"/>
    </reaction>
</comment>
<evidence type="ECO:0000313" key="9">
    <source>
        <dbReference type="Proteomes" id="UP000003174"/>
    </source>
</evidence>
<sequence>MIQGIHKYNQEEHRFMNQLSDPIAVFDSGMGGISVLREMTKLMPNEDFIYYGDSKHAPYGTKTLEEVRTLTIEHITYLIKEKHAKAVAVACNTATSAAVRILRDMYPDLPLVGVEPAIKPAVLATGHAKVVVMATPMTLREEKFHKLESLYDEQADIYPLPCPGLMEFVEQGILSGEKLETFLHNLLDPYKDKDITGIVLGCTHYPFLKETIQKIAGPSVTIFDGGYGTAKELLRRLRVADLAQVDNTRKGSVTFLNSSDDPALIQRSKKLLNS</sequence>
<comment type="similarity">
    <text evidence="7">Belongs to the aspartate/glutamate racemases family.</text>
</comment>
<protein>
    <recommendedName>
        <fullName evidence="2 7">Glutamate racemase</fullName>
        <ecNumber evidence="2 7">5.1.1.3</ecNumber>
    </recommendedName>
</protein>
<dbReference type="PROSITE" id="PS00923">
    <property type="entry name" value="ASP_GLU_RACEMASE_1"/>
    <property type="match status" value="1"/>
</dbReference>
<dbReference type="UniPathway" id="UPA00219"/>
<dbReference type="Gene3D" id="3.40.50.1860">
    <property type="match status" value="2"/>
</dbReference>
<dbReference type="PANTHER" id="PTHR21198">
    <property type="entry name" value="GLUTAMATE RACEMASE"/>
    <property type="match status" value="1"/>
</dbReference>
<feature type="binding site" evidence="7">
    <location>
        <begin position="203"/>
        <end position="204"/>
    </location>
    <ligand>
        <name>substrate</name>
    </ligand>
</feature>
<dbReference type="eggNOG" id="COG0796">
    <property type="taxonomic scope" value="Bacteria"/>
</dbReference>
<dbReference type="EC" id="5.1.1.3" evidence="2 7"/>
<dbReference type="GO" id="GO:0071555">
    <property type="term" value="P:cell wall organization"/>
    <property type="evidence" value="ECO:0007669"/>
    <property type="project" value="UniProtKB-KW"/>
</dbReference>
<dbReference type="PANTHER" id="PTHR21198:SF3">
    <property type="entry name" value="GLUTAMATE RACEMASE"/>
    <property type="match status" value="1"/>
</dbReference>
<keyword evidence="3 7" id="KW-0133">Cell shape</keyword>
<dbReference type="InterPro" id="IPR033134">
    <property type="entry name" value="Asp/Glu_racemase_AS_2"/>
</dbReference>
<dbReference type="Proteomes" id="UP000003174">
    <property type="component" value="Unassembled WGS sequence"/>
</dbReference>
<keyword evidence="4 7" id="KW-0573">Peptidoglycan synthesis</keyword>
<reference evidence="8 9" key="1">
    <citation type="submission" date="2009-01" db="EMBL/GenBank/DDBJ databases">
        <authorList>
            <person name="Fulton L."/>
            <person name="Clifton S."/>
            <person name="Fulton B."/>
            <person name="Xu J."/>
            <person name="Minx P."/>
            <person name="Pepin K.H."/>
            <person name="Johnson M."/>
            <person name="Bhonagiri V."/>
            <person name="Nash W.E."/>
            <person name="Mardis E.R."/>
            <person name="Wilson R.K."/>
        </authorList>
    </citation>
    <scope>NUCLEOTIDE SEQUENCE [LARGE SCALE GENOMIC DNA]</scope>
    <source>
        <strain evidence="8 9">DSM 3353</strain>
    </source>
</reference>
<evidence type="ECO:0000256" key="4">
    <source>
        <dbReference type="ARBA" id="ARBA00022984"/>
    </source>
</evidence>
<organism evidence="8 9">
    <name type="scientific">Anaerobutyricum hallii DSM 3353</name>
    <dbReference type="NCBI Taxonomy" id="411469"/>
    <lineage>
        <taxon>Bacteria</taxon>
        <taxon>Bacillati</taxon>
        <taxon>Bacillota</taxon>
        <taxon>Clostridia</taxon>
        <taxon>Lachnospirales</taxon>
        <taxon>Lachnospiraceae</taxon>
        <taxon>Anaerobutyricum</taxon>
    </lineage>
</organism>
<feature type="binding site" evidence="7">
    <location>
        <begin position="92"/>
        <end position="93"/>
    </location>
    <ligand>
        <name>substrate</name>
    </ligand>
</feature>
<comment type="pathway">
    <text evidence="7">Cell wall biogenesis; peptidoglycan biosynthesis.</text>
</comment>
<dbReference type="GO" id="GO:0009252">
    <property type="term" value="P:peptidoglycan biosynthetic process"/>
    <property type="evidence" value="ECO:0007669"/>
    <property type="project" value="UniProtKB-UniRule"/>
</dbReference>
<proteinExistence type="inferred from homology"/>
<dbReference type="InterPro" id="IPR018187">
    <property type="entry name" value="Asp/Glu_racemase_AS_1"/>
</dbReference>
<evidence type="ECO:0000256" key="5">
    <source>
        <dbReference type="ARBA" id="ARBA00023235"/>
    </source>
</evidence>
<evidence type="ECO:0000256" key="2">
    <source>
        <dbReference type="ARBA" id="ARBA00013090"/>
    </source>
</evidence>
<dbReference type="InterPro" id="IPR004391">
    <property type="entry name" value="Glu_race"/>
</dbReference>
<keyword evidence="5 7" id="KW-0413">Isomerase</keyword>
<feature type="binding site" evidence="7">
    <location>
        <begin position="27"/>
        <end position="28"/>
    </location>
    <ligand>
        <name>substrate</name>
    </ligand>
</feature>
<evidence type="ECO:0000256" key="3">
    <source>
        <dbReference type="ARBA" id="ARBA00022960"/>
    </source>
</evidence>
<feature type="active site" description="Proton donor/acceptor" evidence="7">
    <location>
        <position position="202"/>
    </location>
</feature>
<evidence type="ECO:0000256" key="1">
    <source>
        <dbReference type="ARBA" id="ARBA00001602"/>
    </source>
</evidence>
<evidence type="ECO:0000256" key="7">
    <source>
        <dbReference type="HAMAP-Rule" id="MF_00258"/>
    </source>
</evidence>
<dbReference type="GO" id="GO:0008360">
    <property type="term" value="P:regulation of cell shape"/>
    <property type="evidence" value="ECO:0007669"/>
    <property type="project" value="UniProtKB-KW"/>
</dbReference>